<proteinExistence type="predicted"/>
<evidence type="ECO:0000256" key="1">
    <source>
        <dbReference type="SAM" id="Phobius"/>
    </source>
</evidence>
<organism evidence="2 3">
    <name type="scientific">Terrabacter terrae</name>
    <dbReference type="NCBI Taxonomy" id="318434"/>
    <lineage>
        <taxon>Bacteria</taxon>
        <taxon>Bacillati</taxon>
        <taxon>Actinomycetota</taxon>
        <taxon>Actinomycetes</taxon>
        <taxon>Micrococcales</taxon>
        <taxon>Intrasporangiaceae</taxon>
        <taxon>Terrabacter</taxon>
    </lineage>
</organism>
<name>A0ABP5G8G5_9MICO</name>
<gene>
    <name evidence="2" type="ORF">GCM10009740_37090</name>
</gene>
<feature type="transmembrane region" description="Helical" evidence="1">
    <location>
        <begin position="15"/>
        <end position="38"/>
    </location>
</feature>
<dbReference type="Proteomes" id="UP001501285">
    <property type="component" value="Unassembled WGS sequence"/>
</dbReference>
<reference evidence="3" key="1">
    <citation type="journal article" date="2019" name="Int. J. Syst. Evol. Microbiol.">
        <title>The Global Catalogue of Microorganisms (GCM) 10K type strain sequencing project: providing services to taxonomists for standard genome sequencing and annotation.</title>
        <authorList>
            <consortium name="The Broad Institute Genomics Platform"/>
            <consortium name="The Broad Institute Genome Sequencing Center for Infectious Disease"/>
            <person name="Wu L."/>
            <person name="Ma J."/>
        </authorList>
    </citation>
    <scope>NUCLEOTIDE SEQUENCE [LARGE SCALE GENOMIC DNA]</scope>
    <source>
        <strain evidence="3">JCM 14283</strain>
    </source>
</reference>
<accession>A0ABP5G8G5</accession>
<dbReference type="RefSeq" id="WP_343994097.1">
    <property type="nucleotide sequence ID" value="NZ_BAAANB010000021.1"/>
</dbReference>
<keyword evidence="1" id="KW-1133">Transmembrane helix</keyword>
<keyword evidence="3" id="KW-1185">Reference proteome</keyword>
<protein>
    <submittedName>
        <fullName evidence="2">Uncharacterized protein</fullName>
    </submittedName>
</protein>
<sequence>MSALPTAVSSSGASIGFYIVGSVAAVIGILMIVFRGRVTDMVDRLSGRDDREGWRPSAGFQAAFGVGFLLIAVVMVFLAQAARG</sequence>
<feature type="transmembrane region" description="Helical" evidence="1">
    <location>
        <begin position="59"/>
        <end position="82"/>
    </location>
</feature>
<evidence type="ECO:0000313" key="3">
    <source>
        <dbReference type="Proteomes" id="UP001501285"/>
    </source>
</evidence>
<keyword evidence="1" id="KW-0812">Transmembrane</keyword>
<dbReference type="EMBL" id="BAAANB010000021">
    <property type="protein sequence ID" value="GAA2040717.1"/>
    <property type="molecule type" value="Genomic_DNA"/>
</dbReference>
<keyword evidence="1" id="KW-0472">Membrane</keyword>
<evidence type="ECO:0000313" key="2">
    <source>
        <dbReference type="EMBL" id="GAA2040717.1"/>
    </source>
</evidence>
<comment type="caution">
    <text evidence="2">The sequence shown here is derived from an EMBL/GenBank/DDBJ whole genome shotgun (WGS) entry which is preliminary data.</text>
</comment>